<dbReference type="KEGG" id="ccan:109689244"/>
<dbReference type="PANTHER" id="PTHR22847">
    <property type="entry name" value="WD40 REPEAT PROTEIN"/>
    <property type="match status" value="1"/>
</dbReference>
<dbReference type="PIRSF" id="PIRSF002394">
    <property type="entry name" value="GN-bd_beta"/>
    <property type="match status" value="1"/>
</dbReference>
<name>A0A8B7UXA1_CASCN</name>
<reference evidence="2" key="1">
    <citation type="submission" date="2025-08" db="UniProtKB">
        <authorList>
            <consortium name="RefSeq"/>
        </authorList>
    </citation>
    <scope>IDENTIFICATION</scope>
</reference>
<dbReference type="InterPro" id="IPR019775">
    <property type="entry name" value="WD40_repeat_CS"/>
</dbReference>
<dbReference type="GO" id="GO:0042393">
    <property type="term" value="F:histone binding"/>
    <property type="evidence" value="ECO:0007669"/>
    <property type="project" value="TreeGrafter"/>
</dbReference>
<dbReference type="InterPro" id="IPR059122">
    <property type="entry name" value="Beta-prop_WDR5-like"/>
</dbReference>
<sequence>MISRPYPPGLVSLQTEGTTTKLPAEQECGLTCSISEMHAIGNMRRVGLWLRGISDFITLSRQSQEKMHALCNKYALLLTLGGQVRAGGGKKTLVFPETVGAPVARSGRDKKRKQVSALPCAHAQEDGFNWSTLGVMVTPFALPPRRPSGLIGLTLRCFPLAWRRHAQDPFGCMTEERGKANRPSPVANSVLKTIQPGASDSRL</sequence>
<dbReference type="PROSITE" id="PS50082">
    <property type="entry name" value="WD_REPEATS_2"/>
    <property type="match status" value="6"/>
</dbReference>
<dbReference type="PANTHER" id="PTHR22847:SF516">
    <property type="entry name" value="WD REPEAT-CONTAINING PROTEIN 5B"/>
    <property type="match status" value="1"/>
</dbReference>
<dbReference type="SMART" id="SM00320">
    <property type="entry name" value="WD40"/>
    <property type="match status" value="7"/>
</dbReference>
<dbReference type="Gene3D" id="2.130.10.10">
    <property type="entry name" value="YVTN repeat-like/Quinoprotein amine dehydrogenase"/>
    <property type="match status" value="1"/>
</dbReference>
<dbReference type="RefSeq" id="XP_020023589.2">
    <property type="nucleotide sequence ID" value="XM_020168000.2"/>
</dbReference>
<evidence type="ECO:0000313" key="2">
    <source>
        <dbReference type="RefSeq" id="XP_020023589.2"/>
    </source>
</evidence>
<proteinExistence type="predicted"/>
<dbReference type="PROSITE" id="PS50294">
    <property type="entry name" value="WD_REPEATS_REGION"/>
    <property type="match status" value="5"/>
</dbReference>
<dbReference type="Pfam" id="PF25175">
    <property type="entry name" value="Beta-prop_WDR5"/>
    <property type="match status" value="1"/>
</dbReference>
<evidence type="ECO:0000313" key="1">
    <source>
        <dbReference type="Proteomes" id="UP001732720"/>
    </source>
</evidence>
<dbReference type="GO" id="GO:0048188">
    <property type="term" value="C:Set1C/COMPASS complex"/>
    <property type="evidence" value="ECO:0007669"/>
    <property type="project" value="TreeGrafter"/>
</dbReference>
<dbReference type="PRINTS" id="PR00320">
    <property type="entry name" value="GPROTEINBRPT"/>
</dbReference>
<dbReference type="SUPFAM" id="SSF50978">
    <property type="entry name" value="WD40 repeat-like"/>
    <property type="match status" value="1"/>
</dbReference>
<dbReference type="InterPro" id="IPR015943">
    <property type="entry name" value="WD40/YVTN_repeat-like_dom_sf"/>
</dbReference>
<dbReference type="OrthoDB" id="674604at2759"/>
<dbReference type="Proteomes" id="UP001732720">
    <property type="component" value="Chromosome 5"/>
</dbReference>
<dbReference type="InterPro" id="IPR036322">
    <property type="entry name" value="WD40_repeat_dom_sf"/>
</dbReference>
<organism evidence="2">
    <name type="scientific">Castor canadensis</name>
    <name type="common">American beaver</name>
    <dbReference type="NCBI Taxonomy" id="51338"/>
    <lineage>
        <taxon>Eukaryota</taxon>
        <taxon>Metazoa</taxon>
        <taxon>Chordata</taxon>
        <taxon>Craniata</taxon>
        <taxon>Vertebrata</taxon>
        <taxon>Euteleostomi</taxon>
        <taxon>Mammalia</taxon>
        <taxon>Eutheria</taxon>
        <taxon>Euarchontoglires</taxon>
        <taxon>Glires</taxon>
        <taxon>Rodentia</taxon>
        <taxon>Castorimorpha</taxon>
        <taxon>Castoridae</taxon>
        <taxon>Castor</taxon>
    </lineage>
</organism>
<protein>
    <submittedName>
        <fullName evidence="2">Uncharacterized protein isoform X2</fullName>
    </submittedName>
</protein>
<dbReference type="CDD" id="cd00200">
    <property type="entry name" value="WD40"/>
    <property type="match status" value="1"/>
</dbReference>
<keyword evidence="1" id="KW-1185">Reference proteome</keyword>
<dbReference type="InterPro" id="IPR001680">
    <property type="entry name" value="WD40_rpt"/>
</dbReference>
<gene>
    <name evidence="2" type="primary">LOC109689244</name>
</gene>
<dbReference type="InterPro" id="IPR020472">
    <property type="entry name" value="WD40_PAC1"/>
</dbReference>
<dbReference type="PROSITE" id="PS00678">
    <property type="entry name" value="WD_REPEATS_1"/>
    <property type="match status" value="4"/>
</dbReference>
<accession>A0A8B7UXA1</accession>
<dbReference type="FunFam" id="2.130.10.10:FF:000029">
    <property type="entry name" value="WD repeat-containing protein 5"/>
    <property type="match status" value="1"/>
</dbReference>